<reference evidence="1" key="1">
    <citation type="submission" date="2021-02" db="EMBL/GenBank/DDBJ databases">
        <title>Natronoglycomyces albus gen. nov., sp. nov, a haloalkaliphilic actinobacterium from a soda solonchak soil.</title>
        <authorList>
            <person name="Sorokin D.Y."/>
            <person name="Khijniak T.V."/>
            <person name="Zakharycheva A.P."/>
            <person name="Boueva O.V."/>
            <person name="Ariskina E.V."/>
            <person name="Hahnke R.L."/>
            <person name="Bunk B."/>
            <person name="Sproer C."/>
            <person name="Schumann P."/>
            <person name="Evtushenko L.I."/>
            <person name="Kublanov I.V."/>
        </authorList>
    </citation>
    <scope>NUCLEOTIDE SEQUENCE</scope>
    <source>
        <strain evidence="1">DSM 106290</strain>
    </source>
</reference>
<name>A0A895XUV4_9ACTN</name>
<dbReference type="SUPFAM" id="SSF54427">
    <property type="entry name" value="NTF2-like"/>
    <property type="match status" value="1"/>
</dbReference>
<organism evidence="1 2">
    <name type="scientific">Natronoglycomyces albus</name>
    <dbReference type="NCBI Taxonomy" id="2811108"/>
    <lineage>
        <taxon>Bacteria</taxon>
        <taxon>Bacillati</taxon>
        <taxon>Actinomycetota</taxon>
        <taxon>Actinomycetes</taxon>
        <taxon>Glycomycetales</taxon>
        <taxon>Glycomycetaceae</taxon>
        <taxon>Natronoglycomyces</taxon>
    </lineage>
</organism>
<evidence type="ECO:0008006" key="3">
    <source>
        <dbReference type="Google" id="ProtNLM"/>
    </source>
</evidence>
<dbReference type="EMBL" id="CP070496">
    <property type="protein sequence ID" value="QSB06306.1"/>
    <property type="molecule type" value="Genomic_DNA"/>
</dbReference>
<dbReference type="RefSeq" id="WP_213172315.1">
    <property type="nucleotide sequence ID" value="NZ_CP070496.1"/>
</dbReference>
<dbReference type="KEGG" id="nav:JQS30_05195"/>
<dbReference type="InterPro" id="IPR032710">
    <property type="entry name" value="NTF2-like_dom_sf"/>
</dbReference>
<keyword evidence="2" id="KW-1185">Reference proteome</keyword>
<accession>A0A895XUV4</accession>
<gene>
    <name evidence="1" type="ORF">JQS30_05195</name>
</gene>
<evidence type="ECO:0000313" key="2">
    <source>
        <dbReference type="Proteomes" id="UP000662939"/>
    </source>
</evidence>
<dbReference type="AlphaFoldDB" id="A0A895XUV4"/>
<dbReference type="Proteomes" id="UP000662939">
    <property type="component" value="Chromosome"/>
</dbReference>
<evidence type="ECO:0000313" key="1">
    <source>
        <dbReference type="EMBL" id="QSB06306.1"/>
    </source>
</evidence>
<sequence length="109" mass="12000">MNDVALPKPVQAVVNAINEGDTEAFVAAFSTDGRVDDWGRVLNGHDGVRSWADTDAIGMNASMNVTKATTTDDVTHLWFDWRSNRFNGTSEAYVTVADDKVIEFRIPSH</sequence>
<protein>
    <recommendedName>
        <fullName evidence="3">SnoaL-like domain-containing protein</fullName>
    </recommendedName>
</protein>
<proteinExistence type="predicted"/>
<dbReference type="Gene3D" id="3.10.450.50">
    <property type="match status" value="1"/>
</dbReference>